<protein>
    <recommendedName>
        <fullName evidence="3">Phosphocarrier protein HPr</fullName>
    </recommendedName>
</protein>
<dbReference type="AlphaFoldDB" id="A0A081NVJ1"/>
<evidence type="ECO:0000256" key="5">
    <source>
        <dbReference type="ARBA" id="ARBA00022597"/>
    </source>
</evidence>
<keyword evidence="5" id="KW-0762">Sugar transport</keyword>
<dbReference type="Gene3D" id="3.30.1340.10">
    <property type="entry name" value="HPr-like"/>
    <property type="match status" value="1"/>
</dbReference>
<dbReference type="CDD" id="cd00367">
    <property type="entry name" value="PTS-HPr_like"/>
    <property type="match status" value="1"/>
</dbReference>
<evidence type="ECO:0000256" key="4">
    <source>
        <dbReference type="ARBA" id="ARBA00022490"/>
    </source>
</evidence>
<dbReference type="Pfam" id="PF00381">
    <property type="entry name" value="PTS-HPr"/>
    <property type="match status" value="1"/>
</dbReference>
<dbReference type="GO" id="GO:0009401">
    <property type="term" value="P:phosphoenolpyruvate-dependent sugar phosphotransferase system"/>
    <property type="evidence" value="ECO:0007669"/>
    <property type="project" value="UniProtKB-KW"/>
</dbReference>
<dbReference type="OrthoDB" id="9809047at2"/>
<keyword evidence="4" id="KW-0963">Cytoplasm</keyword>
<proteinExistence type="predicted"/>
<evidence type="ECO:0000313" key="8">
    <source>
        <dbReference type="EMBL" id="KEQ22464.1"/>
    </source>
</evidence>
<dbReference type="PROSITE" id="PS51350">
    <property type="entry name" value="PTS_HPR_DOM"/>
    <property type="match status" value="1"/>
</dbReference>
<dbReference type="InterPro" id="IPR035895">
    <property type="entry name" value="HPr-like_sf"/>
</dbReference>
<dbReference type="EMBL" id="JNVM01000038">
    <property type="protein sequence ID" value="KEQ22464.1"/>
    <property type="molecule type" value="Genomic_DNA"/>
</dbReference>
<evidence type="ECO:0000313" key="9">
    <source>
        <dbReference type="Proteomes" id="UP000028123"/>
    </source>
</evidence>
<sequence length="91" mass="9972">MQLTFRIMDENGVHARPATALVKMAKTFENTACFAEAHGKKVKMHSVLALLSLDLESGDTITLSAEGPEEGEALQALKDVIIKERLGELYE</sequence>
<gene>
    <name evidence="8" type="ORF">ET33_23325</name>
</gene>
<evidence type="ECO:0000256" key="1">
    <source>
        <dbReference type="ARBA" id="ARBA00003681"/>
    </source>
</evidence>
<dbReference type="InterPro" id="IPR001020">
    <property type="entry name" value="PTS_HPr_His_P_site"/>
</dbReference>
<comment type="caution">
    <text evidence="8">The sequence shown here is derived from an EMBL/GenBank/DDBJ whole genome shotgun (WGS) entry which is preliminary data.</text>
</comment>
<accession>A0A081NVJ1</accession>
<evidence type="ECO:0000259" key="7">
    <source>
        <dbReference type="PROSITE" id="PS51350"/>
    </source>
</evidence>
<evidence type="ECO:0000256" key="3">
    <source>
        <dbReference type="ARBA" id="ARBA00020422"/>
    </source>
</evidence>
<evidence type="ECO:0000256" key="2">
    <source>
        <dbReference type="ARBA" id="ARBA00004496"/>
    </source>
</evidence>
<dbReference type="Proteomes" id="UP000028123">
    <property type="component" value="Unassembled WGS sequence"/>
</dbReference>
<dbReference type="PROSITE" id="PS00369">
    <property type="entry name" value="PTS_HPR_HIS"/>
    <property type="match status" value="1"/>
</dbReference>
<dbReference type="PRINTS" id="PR00107">
    <property type="entry name" value="PHOSPHOCPHPR"/>
</dbReference>
<dbReference type="PANTHER" id="PTHR33705:SF2">
    <property type="entry name" value="PHOSPHOCARRIER PROTEIN NPR"/>
    <property type="match status" value="1"/>
</dbReference>
<dbReference type="InterPro" id="IPR000032">
    <property type="entry name" value="HPr-like"/>
</dbReference>
<dbReference type="SUPFAM" id="SSF55594">
    <property type="entry name" value="HPr-like"/>
    <property type="match status" value="1"/>
</dbReference>
<organism evidence="8 9">
    <name type="scientific">Paenibacillus tyrfis</name>
    <dbReference type="NCBI Taxonomy" id="1501230"/>
    <lineage>
        <taxon>Bacteria</taxon>
        <taxon>Bacillati</taxon>
        <taxon>Bacillota</taxon>
        <taxon>Bacilli</taxon>
        <taxon>Bacillales</taxon>
        <taxon>Paenibacillaceae</taxon>
        <taxon>Paenibacillus</taxon>
    </lineage>
</organism>
<dbReference type="InterPro" id="IPR050399">
    <property type="entry name" value="HPr"/>
</dbReference>
<keyword evidence="5" id="KW-0813">Transport</keyword>
<feature type="domain" description="HPr" evidence="7">
    <location>
        <begin position="1"/>
        <end position="89"/>
    </location>
</feature>
<dbReference type="RefSeq" id="WP_036691264.1">
    <property type="nucleotide sequence ID" value="NZ_JNVM01000038.1"/>
</dbReference>
<dbReference type="NCBIfam" id="TIGR01003">
    <property type="entry name" value="PTS_HPr_family"/>
    <property type="match status" value="1"/>
</dbReference>
<keyword evidence="9" id="KW-1185">Reference proteome</keyword>
<name>A0A081NVJ1_9BACL</name>
<reference evidence="8 9" key="1">
    <citation type="submission" date="2014-06" db="EMBL/GenBank/DDBJ databases">
        <title>Draft genome sequence of Paenibacillus sp. MSt1.</title>
        <authorList>
            <person name="Aw Y.K."/>
            <person name="Ong K.S."/>
            <person name="Gan H.M."/>
            <person name="Lee S.M."/>
        </authorList>
    </citation>
    <scope>NUCLEOTIDE SEQUENCE [LARGE SCALE GENOMIC DNA]</scope>
    <source>
        <strain evidence="8 9">MSt1</strain>
    </source>
</reference>
<dbReference type="PANTHER" id="PTHR33705">
    <property type="entry name" value="PHOSPHOCARRIER PROTEIN HPR"/>
    <property type="match status" value="1"/>
</dbReference>
<keyword evidence="6" id="KW-0598">Phosphotransferase system</keyword>
<evidence type="ECO:0000256" key="6">
    <source>
        <dbReference type="ARBA" id="ARBA00022683"/>
    </source>
</evidence>
<comment type="subcellular location">
    <subcellularLocation>
        <location evidence="2">Cytoplasm</location>
    </subcellularLocation>
</comment>
<comment type="function">
    <text evidence="1">General (non sugar-specific) component of the phosphoenolpyruvate-dependent sugar phosphotransferase system (sugar PTS). This major carbohydrate active-transport system catalyzes the phosphorylation of incoming sugar substrates concomitantly with their translocation across the cell membrane. The phosphoryl group from phosphoenolpyruvate (PEP) is transferred to the phosphoryl carrier protein HPr by enzyme I. Phospho-HPr then transfers it to the PTS EIIA domain.</text>
</comment>
<dbReference type="GO" id="GO:0005737">
    <property type="term" value="C:cytoplasm"/>
    <property type="evidence" value="ECO:0007669"/>
    <property type="project" value="UniProtKB-SubCell"/>
</dbReference>
<dbReference type="eggNOG" id="COG1925">
    <property type="taxonomic scope" value="Bacteria"/>
</dbReference>